<keyword evidence="3" id="KW-0472">Membrane</keyword>
<evidence type="ECO:0000256" key="3">
    <source>
        <dbReference type="SAM" id="Phobius"/>
    </source>
</evidence>
<dbReference type="PANTHER" id="PTHR11360:SF177">
    <property type="entry name" value="RIBOFLAVIN TRANSPORTER MCH5"/>
    <property type="match status" value="1"/>
</dbReference>
<dbReference type="OrthoDB" id="410267at2759"/>
<dbReference type="InterPro" id="IPR050327">
    <property type="entry name" value="Proton-linked_MCT"/>
</dbReference>
<evidence type="ECO:0000259" key="4">
    <source>
        <dbReference type="PROSITE" id="PS50850"/>
    </source>
</evidence>
<dbReference type="GO" id="GO:0022857">
    <property type="term" value="F:transmembrane transporter activity"/>
    <property type="evidence" value="ECO:0007669"/>
    <property type="project" value="InterPro"/>
</dbReference>
<feature type="transmembrane region" description="Helical" evidence="3">
    <location>
        <begin position="193"/>
        <end position="212"/>
    </location>
</feature>
<comment type="caution">
    <text evidence="5">The sequence shown here is derived from an EMBL/GenBank/DDBJ whole genome shotgun (WGS) entry which is preliminary data.</text>
</comment>
<dbReference type="InterPro" id="IPR036259">
    <property type="entry name" value="MFS_trans_sf"/>
</dbReference>
<dbReference type="InterPro" id="IPR011701">
    <property type="entry name" value="MFS"/>
</dbReference>
<evidence type="ECO:0000313" key="5">
    <source>
        <dbReference type="EMBL" id="PHH50082.1"/>
    </source>
</evidence>
<comment type="subcellular location">
    <subcellularLocation>
        <location evidence="1">Membrane</location>
        <topology evidence="1">Multi-pass membrane protein</topology>
    </subcellularLocation>
</comment>
<reference evidence="5 6" key="1">
    <citation type="journal article" date="2013" name="Fungal Biol.">
        <title>Analysis of microsatellite markers in the genome of the plant pathogen Ceratocystis fimbriata.</title>
        <authorList>
            <person name="Simpson M.C."/>
            <person name="Wilken P.M."/>
            <person name="Coetzee M.P."/>
            <person name="Wingfield M.J."/>
            <person name="Wingfield B.D."/>
        </authorList>
    </citation>
    <scope>NUCLEOTIDE SEQUENCE [LARGE SCALE GENOMIC DNA]</scope>
    <source>
        <strain evidence="5 6">CBS 114723</strain>
    </source>
</reference>
<dbReference type="InterPro" id="IPR020846">
    <property type="entry name" value="MFS_dom"/>
</dbReference>
<dbReference type="GO" id="GO:0016020">
    <property type="term" value="C:membrane"/>
    <property type="evidence" value="ECO:0007669"/>
    <property type="project" value="UniProtKB-SubCell"/>
</dbReference>
<dbReference type="Proteomes" id="UP000222788">
    <property type="component" value="Unassembled WGS sequence"/>
</dbReference>
<feature type="transmembrane region" description="Helical" evidence="3">
    <location>
        <begin position="422"/>
        <end position="443"/>
    </location>
</feature>
<evidence type="ECO:0000256" key="1">
    <source>
        <dbReference type="ARBA" id="ARBA00004141"/>
    </source>
</evidence>
<dbReference type="SUPFAM" id="SSF103473">
    <property type="entry name" value="MFS general substrate transporter"/>
    <property type="match status" value="1"/>
</dbReference>
<dbReference type="PANTHER" id="PTHR11360">
    <property type="entry name" value="MONOCARBOXYLATE TRANSPORTER"/>
    <property type="match status" value="1"/>
</dbReference>
<feature type="transmembrane region" description="Helical" evidence="3">
    <location>
        <begin position="224"/>
        <end position="245"/>
    </location>
</feature>
<protein>
    <submittedName>
        <fullName evidence="5">Aspyridones efflux protein apdF</fullName>
    </submittedName>
</protein>
<dbReference type="PROSITE" id="PS50850">
    <property type="entry name" value="MFS"/>
    <property type="match status" value="1"/>
</dbReference>
<gene>
    <name evidence="5" type="primary">apdF_3</name>
    <name evidence="5" type="ORF">CFIMG_006389RA</name>
</gene>
<dbReference type="EMBL" id="APWK03000150">
    <property type="protein sequence ID" value="PHH50082.1"/>
    <property type="molecule type" value="Genomic_DNA"/>
</dbReference>
<evidence type="ECO:0000313" key="6">
    <source>
        <dbReference type="Proteomes" id="UP000222788"/>
    </source>
</evidence>
<dbReference type="AlphaFoldDB" id="A0A2C5WWG5"/>
<feature type="transmembrane region" description="Helical" evidence="3">
    <location>
        <begin position="331"/>
        <end position="350"/>
    </location>
</feature>
<dbReference type="Gene3D" id="1.20.1250.20">
    <property type="entry name" value="MFS general substrate transporter like domains"/>
    <property type="match status" value="2"/>
</dbReference>
<feature type="transmembrane region" description="Helical" evidence="3">
    <location>
        <begin position="302"/>
        <end position="324"/>
    </location>
</feature>
<keyword evidence="3" id="KW-1133">Transmembrane helix</keyword>
<keyword evidence="6" id="KW-1185">Reference proteome</keyword>
<reference evidence="5 6" key="2">
    <citation type="journal article" date="2013" name="IMA Fungus">
        <title>IMA Genome-F 1: Ceratocystis fimbriata: Draft nuclear genome sequence for the plant pathogen, Ceratocystis fimbriata.</title>
        <authorList>
            <person name="Wilken P.M."/>
            <person name="Steenkamp E.T."/>
            <person name="Wingfield M.J."/>
            <person name="de Beer Z.W."/>
            <person name="Wingfield B.D."/>
        </authorList>
    </citation>
    <scope>NUCLEOTIDE SEQUENCE [LARGE SCALE GENOMIC DNA]</scope>
    <source>
        <strain evidence="5 6">CBS 114723</strain>
    </source>
</reference>
<dbReference type="CDD" id="cd17352">
    <property type="entry name" value="MFS_MCT_SLC16"/>
    <property type="match status" value="1"/>
</dbReference>
<accession>A0A2C5WWG5</accession>
<comment type="similarity">
    <text evidence="2">Belongs to the major facilitator superfamily. Monocarboxylate porter (TC 2.A.1.13) family.</text>
</comment>
<feature type="transmembrane region" description="Helical" evidence="3">
    <location>
        <begin position="105"/>
        <end position="128"/>
    </location>
</feature>
<feature type="transmembrane region" description="Helical" evidence="3">
    <location>
        <begin position="266"/>
        <end position="290"/>
    </location>
</feature>
<feature type="transmembrane region" description="Helical" evidence="3">
    <location>
        <begin position="160"/>
        <end position="181"/>
    </location>
</feature>
<proteinExistence type="inferred from homology"/>
<feature type="transmembrane region" description="Helical" evidence="3">
    <location>
        <begin position="135"/>
        <end position="154"/>
    </location>
</feature>
<feature type="transmembrane region" description="Helical" evidence="3">
    <location>
        <begin position="356"/>
        <end position="381"/>
    </location>
</feature>
<feature type="domain" description="Major facilitator superfamily (MFS) profile" evidence="4">
    <location>
        <begin position="64"/>
        <end position="457"/>
    </location>
</feature>
<keyword evidence="3" id="KW-0812">Transmembrane</keyword>
<sequence>MSSCDSDPINQPGNKAPYFEPYSEKAVPIATETPQEPKCSQQEALEELTRQRTDPSNYPEGGFKAWLVIFGSFCGATSCFGLMNTIGVIHSYIANNILEQYSDGTIGWIFSIYLFISMAGGVLGGPVFDLYGPRWMMTAGCILLTLGVMMTSLATEYWQFIMSLSILTGIGTSLVFTPSFAAPGHWFLRRRGLATGIAATGGSVGGIIFPLMLQQLIPKVGFQWSLRVLGFIIFSLSFIASLLVRSRLPPLPDSNVWPDTRIFKQAPFTLLTLSSMLMELSLFVPITYISSYAVDMGLGTGLSYKLVAILNAGSFFGRALAGFVADAVGRFNTLAFCIFACLVSCVALWLPAGDSVALLIVFAVIFGIASGSNISLVPVCVGQLCRTEEYGRYYATLYTVVSIGPLIGVPIGGTILQANNGHYWGLITFTSVVYGASVVLVVIGRGVARDWKITTVF</sequence>
<feature type="transmembrane region" description="Helical" evidence="3">
    <location>
        <begin position="393"/>
        <end position="416"/>
    </location>
</feature>
<organism evidence="5 6">
    <name type="scientific">Ceratocystis fimbriata CBS 114723</name>
    <dbReference type="NCBI Taxonomy" id="1035309"/>
    <lineage>
        <taxon>Eukaryota</taxon>
        <taxon>Fungi</taxon>
        <taxon>Dikarya</taxon>
        <taxon>Ascomycota</taxon>
        <taxon>Pezizomycotina</taxon>
        <taxon>Sordariomycetes</taxon>
        <taxon>Hypocreomycetidae</taxon>
        <taxon>Microascales</taxon>
        <taxon>Ceratocystidaceae</taxon>
        <taxon>Ceratocystis</taxon>
    </lineage>
</organism>
<feature type="transmembrane region" description="Helical" evidence="3">
    <location>
        <begin position="65"/>
        <end position="93"/>
    </location>
</feature>
<dbReference type="Pfam" id="PF07690">
    <property type="entry name" value="MFS_1"/>
    <property type="match status" value="1"/>
</dbReference>
<evidence type="ECO:0000256" key="2">
    <source>
        <dbReference type="ARBA" id="ARBA00006727"/>
    </source>
</evidence>
<name>A0A2C5WWG5_9PEZI</name>